<dbReference type="InterPro" id="IPR007226">
    <property type="entry name" value="SRS_dom"/>
</dbReference>
<dbReference type="InterPro" id="IPR036755">
    <property type="entry name" value="SRS_dom_sf"/>
</dbReference>
<dbReference type="RefSeq" id="XP_003884393.1">
    <property type="nucleotide sequence ID" value="XM_003884344.1"/>
</dbReference>
<reference evidence="5" key="3">
    <citation type="journal article" date="2012" name="PLoS Pathog.">
        <title>Comparative genomics of the apicomplexan parasites Toxoplasma gondii and Neospora caninum: Coccidia differing in host range and transmission strategy.</title>
        <authorList>
            <person name="Reid A.J."/>
            <person name="Vermont S.J."/>
            <person name="Cotton J.A."/>
            <person name="Harris D."/>
            <person name="Hill-Cawthorne G.A."/>
            <person name="Konen-Waisman S."/>
            <person name="Latham S.M."/>
            <person name="Mourier T."/>
            <person name="Norton R."/>
            <person name="Quail M.A."/>
            <person name="Sanders M."/>
            <person name="Shanmugam D."/>
            <person name="Sohal A."/>
            <person name="Wasmuth J.D."/>
            <person name="Brunk B."/>
            <person name="Grigg M.E."/>
            <person name="Howard J.C."/>
            <person name="Parkinson J."/>
            <person name="Roos D.S."/>
            <person name="Trees A.J."/>
            <person name="Berriman M."/>
            <person name="Pain A."/>
            <person name="Wastling J.M."/>
        </authorList>
    </citation>
    <scope>NUCLEOTIDE SEQUENCE [LARGE SCALE GENOMIC DNA]</scope>
    <source>
        <strain evidence="5">Liverpool</strain>
    </source>
</reference>
<dbReference type="OrthoDB" id="331199at2759"/>
<dbReference type="VEuPathDB" id="ToxoDB:NCLIV_047930"/>
<dbReference type="InterPro" id="IPR028352">
    <property type="entry name" value="Surface_antig_SAG1"/>
</dbReference>
<feature type="domain" description="SRS" evidence="2">
    <location>
        <begin position="73"/>
        <end position="221"/>
    </location>
</feature>
<reference evidence="3" key="2">
    <citation type="submission" date="2011-03" db="EMBL/GenBank/DDBJ databases">
        <title>Comparative genomics and transcriptomics of Neospora caninum and Toxoplasma gondii.</title>
        <authorList>
            <person name="Reid A.J."/>
            <person name="Sohal A."/>
            <person name="Harris D."/>
            <person name="Quail M."/>
            <person name="Sanders M."/>
            <person name="Berriman M."/>
            <person name="Wastling J.M."/>
            <person name="Pain A."/>
        </authorList>
    </citation>
    <scope>NUCLEOTIDE SEQUENCE</scope>
    <source>
        <strain evidence="3">Liverpool</strain>
    </source>
</reference>
<evidence type="ECO:0000313" key="5">
    <source>
        <dbReference type="Proteomes" id="UP000007494"/>
    </source>
</evidence>
<name>F0VM85_NEOCL</name>
<dbReference type="EMBL" id="LN714485">
    <property type="protein sequence ID" value="CEL69069.1"/>
    <property type="molecule type" value="Genomic_DNA"/>
</dbReference>
<dbReference type="InParanoid" id="F0VM85"/>
<dbReference type="GO" id="GO:0016020">
    <property type="term" value="C:membrane"/>
    <property type="evidence" value="ECO:0007669"/>
    <property type="project" value="InterPro"/>
</dbReference>
<evidence type="ECO:0000256" key="1">
    <source>
        <dbReference type="SAM" id="MobiDB-lite"/>
    </source>
</evidence>
<dbReference type="EMBL" id="FR823391">
    <property type="protein sequence ID" value="CBZ54363.1"/>
    <property type="molecule type" value="Genomic_DNA"/>
</dbReference>
<gene>
    <name evidence="4" type="ORF">BN1204_047930</name>
    <name evidence="3" type="ORF">NCLIV_047930</name>
</gene>
<dbReference type="eggNOG" id="ENOG502TMH1">
    <property type="taxonomic scope" value="Eukaryota"/>
</dbReference>
<dbReference type="Gene3D" id="2.60.40.1320">
    <property type="entry name" value="SRS domain"/>
    <property type="match status" value="2"/>
</dbReference>
<accession>F0VM85</accession>
<keyword evidence="5" id="KW-1185">Reference proteome</keyword>
<dbReference type="OMA" id="WKKSNTT"/>
<reference evidence="4" key="4">
    <citation type="journal article" date="2015" name="PLoS ONE">
        <title>Comprehensive Evaluation of Toxoplasma gondii VEG and Neospora caninum LIV Genomes with Tachyzoite Stage Transcriptome and Proteome Defines Novel Transcript Features.</title>
        <authorList>
            <person name="Ramaprasad A."/>
            <person name="Mourier T."/>
            <person name="Naeem R."/>
            <person name="Malas T.B."/>
            <person name="Moussa E."/>
            <person name="Panigrahi A."/>
            <person name="Vermont S.J."/>
            <person name="Otto T.D."/>
            <person name="Wastling J."/>
            <person name="Pain A."/>
        </authorList>
    </citation>
    <scope>NUCLEOTIDE SEQUENCE</scope>
    <source>
        <strain evidence="4">Liverpool</strain>
    </source>
</reference>
<dbReference type="PRINTS" id="PR01801">
    <property type="entry name" value="SURFCEANTIGN"/>
</dbReference>
<evidence type="ECO:0000313" key="4">
    <source>
        <dbReference type="EMBL" id="CEL69069.1"/>
    </source>
</evidence>
<organism evidence="3 5">
    <name type="scientific">Neospora caninum (strain Liverpool)</name>
    <dbReference type="NCBI Taxonomy" id="572307"/>
    <lineage>
        <taxon>Eukaryota</taxon>
        <taxon>Sar</taxon>
        <taxon>Alveolata</taxon>
        <taxon>Apicomplexa</taxon>
        <taxon>Conoidasida</taxon>
        <taxon>Coccidia</taxon>
        <taxon>Eucoccidiorida</taxon>
        <taxon>Eimeriorina</taxon>
        <taxon>Sarcocystidae</taxon>
        <taxon>Neospora</taxon>
    </lineage>
</organism>
<protein>
    <submittedName>
        <fullName evidence="3">SRS domain-containing protein</fullName>
    </submittedName>
</protein>
<feature type="region of interest" description="Disordered" evidence="1">
    <location>
        <begin position="336"/>
        <end position="359"/>
    </location>
</feature>
<dbReference type="GeneID" id="13442294"/>
<dbReference type="Proteomes" id="UP000007494">
    <property type="component" value="Chromosome X"/>
</dbReference>
<feature type="domain" description="SRS" evidence="2">
    <location>
        <begin position="232"/>
        <end position="370"/>
    </location>
</feature>
<dbReference type="AlphaFoldDB" id="F0VM85"/>
<dbReference type="Pfam" id="PF04092">
    <property type="entry name" value="SAG"/>
    <property type="match status" value="2"/>
</dbReference>
<proteinExistence type="predicted"/>
<evidence type="ECO:0000313" key="3">
    <source>
        <dbReference type="EMBL" id="CBZ54363.1"/>
    </source>
</evidence>
<sequence length="400" mass="42514">MRFFTMAKSVTMEQRRGGLKSRARKLMALCMGGVLLLSGGHAGSEYLREGTLQRNLDQEPEAATQTEPVFSGQVATCTLPTGGVGRSTADDATSALTLSKDNLTATLKCSGTDYVAIPQKMTKVCAATVQDPSVKNCKTDLQDTGNGKQITLPALLGSSRSIEWKKTLTTGVQNTGEVWTLELQEADLPFSDKAFFVGCDKKTADNPAPSPITDCKVDVVVKARPSSVADNNVVACAYGKDSNPEPLKVEMTTERNTLTIQCGSEGSLNPESYATQYCDLQGELENCTLKKFEDILPTFATSWWSKADDSRSATLTIPETDFPESEHQFRLGCVHKPANTEQPPLTEESSKTGSSQPVATTSNCNVIVTVRSGNSASSSAQMAAAIAGTAGLTGLLVGSL</sequence>
<evidence type="ECO:0000259" key="2">
    <source>
        <dbReference type="Pfam" id="PF04092"/>
    </source>
</evidence>
<reference evidence="3" key="1">
    <citation type="submission" date="2011-02" db="EMBL/GenBank/DDBJ databases">
        <authorList>
            <person name="Aslett M."/>
        </authorList>
    </citation>
    <scope>NUCLEOTIDE SEQUENCE</scope>
    <source>
        <strain evidence="3">Liverpool</strain>
    </source>
</reference>
<dbReference type="SUPFAM" id="SSF74877">
    <property type="entry name" value="Major surface antigen p30, SAG1"/>
    <property type="match status" value="2"/>
</dbReference>